<evidence type="ECO:0000256" key="4">
    <source>
        <dbReference type="ARBA" id="ARBA00022729"/>
    </source>
</evidence>
<gene>
    <name evidence="10" type="ORF">ACFSFY_15770</name>
</gene>
<protein>
    <submittedName>
        <fullName evidence="10">Ger(X)C family spore germination protein</fullName>
    </submittedName>
</protein>
<evidence type="ECO:0000256" key="5">
    <source>
        <dbReference type="ARBA" id="ARBA00023136"/>
    </source>
</evidence>
<accession>A0ABW4SKX5</accession>
<evidence type="ECO:0000256" key="1">
    <source>
        <dbReference type="ARBA" id="ARBA00004635"/>
    </source>
</evidence>
<name>A0ABW4SKX5_9BACL</name>
<evidence type="ECO:0000256" key="3">
    <source>
        <dbReference type="ARBA" id="ARBA00022544"/>
    </source>
</evidence>
<dbReference type="PANTHER" id="PTHR35789:SF1">
    <property type="entry name" value="SPORE GERMINATION PROTEIN B3"/>
    <property type="match status" value="1"/>
</dbReference>
<dbReference type="InterPro" id="IPR038501">
    <property type="entry name" value="Spore_GerAC_C_sf"/>
</dbReference>
<dbReference type="RefSeq" id="WP_381539698.1">
    <property type="nucleotide sequence ID" value="NZ_JBHUGI010000035.1"/>
</dbReference>
<reference evidence="11" key="1">
    <citation type="journal article" date="2019" name="Int. J. Syst. Evol. Microbiol.">
        <title>The Global Catalogue of Microorganisms (GCM) 10K type strain sequencing project: providing services to taxonomists for standard genome sequencing and annotation.</title>
        <authorList>
            <consortium name="The Broad Institute Genomics Platform"/>
            <consortium name="The Broad Institute Genome Sequencing Center for Infectious Disease"/>
            <person name="Wu L."/>
            <person name="Ma J."/>
        </authorList>
    </citation>
    <scope>NUCLEOTIDE SEQUENCE [LARGE SCALE GENOMIC DNA]</scope>
    <source>
        <strain evidence="11">CGMCC 4.7177</strain>
    </source>
</reference>
<keyword evidence="11" id="KW-1185">Reference proteome</keyword>
<evidence type="ECO:0000259" key="8">
    <source>
        <dbReference type="Pfam" id="PF05504"/>
    </source>
</evidence>
<evidence type="ECO:0000259" key="9">
    <source>
        <dbReference type="Pfam" id="PF25198"/>
    </source>
</evidence>
<sequence length="383" mass="43993">MKNKRFFLLLFLTLLLTGCWDSKEPERMLYVNALGVDFKDEQYEVYAQIISFANVAKTELPTTDQPQAEVGYSKGKSLNEAVINLYHSMDQTVFWGHFSYVVISEEAMNNMKFSPVIDSLVRYRETRYQIWVYVTKDSVQDVLLVRPVLNRAITLSNLNDPEAGYSQESYIKPMNFREVIIDMDEPGHEALIPLISIEGNWKSNKEMIDAPVLSGVGVVTPNGFKGYIEGDKARGLQWMTNDTERGQVTFKTNDDSYTTTIIEKMKVNIQPIVESSTIRFDVAVDMEVTLDVVEGKVTADDVEKGVKKEVENQIKATFEEAIKMDVDVYRFSEQLYRKNVNAWKKHQKDGKIELNEDSIRNLTVHISQLKSDRKSFKETIEKE</sequence>
<keyword evidence="4" id="KW-0732">Signal</keyword>
<dbReference type="Pfam" id="PF25198">
    <property type="entry name" value="Spore_GerAC_N"/>
    <property type="match status" value="1"/>
</dbReference>
<feature type="domain" description="Spore germination protein N-terminal" evidence="9">
    <location>
        <begin position="21"/>
        <end position="197"/>
    </location>
</feature>
<evidence type="ECO:0000313" key="11">
    <source>
        <dbReference type="Proteomes" id="UP001597218"/>
    </source>
</evidence>
<dbReference type="PROSITE" id="PS51257">
    <property type="entry name" value="PROKAR_LIPOPROTEIN"/>
    <property type="match status" value="1"/>
</dbReference>
<keyword evidence="3" id="KW-0309">Germination</keyword>
<proteinExistence type="inferred from homology"/>
<evidence type="ECO:0000256" key="6">
    <source>
        <dbReference type="ARBA" id="ARBA00023139"/>
    </source>
</evidence>
<dbReference type="Gene3D" id="3.30.300.210">
    <property type="entry name" value="Nutrient germinant receptor protein C, domain 3"/>
    <property type="match status" value="1"/>
</dbReference>
<dbReference type="NCBIfam" id="TIGR02887">
    <property type="entry name" value="spore_ger_x_C"/>
    <property type="match status" value="1"/>
</dbReference>
<comment type="similarity">
    <text evidence="2">Belongs to the GerABKC lipoprotein family.</text>
</comment>
<dbReference type="InterPro" id="IPR046953">
    <property type="entry name" value="Spore_GerAC-like_C"/>
</dbReference>
<dbReference type="InterPro" id="IPR008844">
    <property type="entry name" value="Spore_GerAC-like"/>
</dbReference>
<organism evidence="10 11">
    <name type="scientific">Sporosarcina siberiensis</name>
    <dbReference type="NCBI Taxonomy" id="1365606"/>
    <lineage>
        <taxon>Bacteria</taxon>
        <taxon>Bacillati</taxon>
        <taxon>Bacillota</taxon>
        <taxon>Bacilli</taxon>
        <taxon>Bacillales</taxon>
        <taxon>Caryophanaceae</taxon>
        <taxon>Sporosarcina</taxon>
    </lineage>
</organism>
<dbReference type="Proteomes" id="UP001597218">
    <property type="component" value="Unassembled WGS sequence"/>
</dbReference>
<evidence type="ECO:0000256" key="7">
    <source>
        <dbReference type="ARBA" id="ARBA00023288"/>
    </source>
</evidence>
<dbReference type="EMBL" id="JBHUGI010000035">
    <property type="protein sequence ID" value="MFD1929500.1"/>
    <property type="molecule type" value="Genomic_DNA"/>
</dbReference>
<feature type="domain" description="Spore germination GerAC-like C-terminal" evidence="8">
    <location>
        <begin position="215"/>
        <end position="349"/>
    </location>
</feature>
<keyword evidence="6" id="KW-0564">Palmitate</keyword>
<evidence type="ECO:0000256" key="2">
    <source>
        <dbReference type="ARBA" id="ARBA00007886"/>
    </source>
</evidence>
<keyword evidence="7" id="KW-0449">Lipoprotein</keyword>
<dbReference type="InterPro" id="IPR057336">
    <property type="entry name" value="GerAC_N"/>
</dbReference>
<dbReference type="Pfam" id="PF05504">
    <property type="entry name" value="Spore_GerAC"/>
    <property type="match status" value="1"/>
</dbReference>
<keyword evidence="5" id="KW-0472">Membrane</keyword>
<comment type="subcellular location">
    <subcellularLocation>
        <location evidence="1">Membrane</location>
        <topology evidence="1">Lipid-anchor</topology>
    </subcellularLocation>
</comment>
<comment type="caution">
    <text evidence="10">The sequence shown here is derived from an EMBL/GenBank/DDBJ whole genome shotgun (WGS) entry which is preliminary data.</text>
</comment>
<dbReference type="PANTHER" id="PTHR35789">
    <property type="entry name" value="SPORE GERMINATION PROTEIN B3"/>
    <property type="match status" value="1"/>
</dbReference>
<evidence type="ECO:0000313" key="10">
    <source>
        <dbReference type="EMBL" id="MFD1929500.1"/>
    </source>
</evidence>